<accession>A0A8J2KG78</accession>
<feature type="non-terminal residue" evidence="1">
    <location>
        <position position="28"/>
    </location>
</feature>
<evidence type="ECO:0000313" key="2">
    <source>
        <dbReference type="Proteomes" id="UP000708208"/>
    </source>
</evidence>
<gene>
    <name evidence="1" type="ORF">AFUS01_LOCUS24659</name>
</gene>
<comment type="caution">
    <text evidence="1">The sequence shown here is derived from an EMBL/GenBank/DDBJ whole genome shotgun (WGS) entry which is preliminary data.</text>
</comment>
<protein>
    <submittedName>
        <fullName evidence="1">Uncharacterized protein</fullName>
    </submittedName>
</protein>
<reference evidence="1" key="1">
    <citation type="submission" date="2021-06" db="EMBL/GenBank/DDBJ databases">
        <authorList>
            <person name="Hodson N. C."/>
            <person name="Mongue J. A."/>
            <person name="Jaron S. K."/>
        </authorList>
    </citation>
    <scope>NUCLEOTIDE SEQUENCE</scope>
</reference>
<dbReference type="EMBL" id="CAJVCH010310211">
    <property type="protein sequence ID" value="CAG7786075.1"/>
    <property type="molecule type" value="Genomic_DNA"/>
</dbReference>
<dbReference type="AlphaFoldDB" id="A0A8J2KG78"/>
<organism evidence="1 2">
    <name type="scientific">Allacma fusca</name>
    <dbReference type="NCBI Taxonomy" id="39272"/>
    <lineage>
        <taxon>Eukaryota</taxon>
        <taxon>Metazoa</taxon>
        <taxon>Ecdysozoa</taxon>
        <taxon>Arthropoda</taxon>
        <taxon>Hexapoda</taxon>
        <taxon>Collembola</taxon>
        <taxon>Symphypleona</taxon>
        <taxon>Sminthuridae</taxon>
        <taxon>Allacma</taxon>
    </lineage>
</organism>
<dbReference type="Proteomes" id="UP000708208">
    <property type="component" value="Unassembled WGS sequence"/>
</dbReference>
<name>A0A8J2KG78_9HEXA</name>
<evidence type="ECO:0000313" key="1">
    <source>
        <dbReference type="EMBL" id="CAG7786075.1"/>
    </source>
</evidence>
<sequence>MLMNRLDHLKLEVNPITLLSAFLRDEKD</sequence>
<keyword evidence="2" id="KW-1185">Reference proteome</keyword>
<proteinExistence type="predicted"/>